<organism evidence="3 4">
    <name type="scientific">Cymbomonas tetramitiformis</name>
    <dbReference type="NCBI Taxonomy" id="36881"/>
    <lineage>
        <taxon>Eukaryota</taxon>
        <taxon>Viridiplantae</taxon>
        <taxon>Chlorophyta</taxon>
        <taxon>Pyramimonadophyceae</taxon>
        <taxon>Pyramimonadales</taxon>
        <taxon>Pyramimonadaceae</taxon>
        <taxon>Cymbomonas</taxon>
    </lineage>
</organism>
<dbReference type="EMBL" id="LGRX02009378">
    <property type="protein sequence ID" value="KAK3271777.1"/>
    <property type="molecule type" value="Genomic_DNA"/>
</dbReference>
<dbReference type="InterPro" id="IPR043502">
    <property type="entry name" value="DNA/RNA_pol_sf"/>
</dbReference>
<name>A0AAE0G537_9CHLO</name>
<dbReference type="Proteomes" id="UP001190700">
    <property type="component" value="Unassembled WGS sequence"/>
</dbReference>
<evidence type="ECO:0000313" key="4">
    <source>
        <dbReference type="Proteomes" id="UP001190700"/>
    </source>
</evidence>
<feature type="domain" description="Reverse transcriptase" evidence="2">
    <location>
        <begin position="69"/>
        <end position="140"/>
    </location>
</feature>
<evidence type="ECO:0000256" key="1">
    <source>
        <dbReference type="SAM" id="MobiDB-lite"/>
    </source>
</evidence>
<dbReference type="InterPro" id="IPR000477">
    <property type="entry name" value="RT_dom"/>
</dbReference>
<comment type="caution">
    <text evidence="3">The sequence shown here is derived from an EMBL/GenBank/DDBJ whole genome shotgun (WGS) entry which is preliminary data.</text>
</comment>
<gene>
    <name evidence="3" type="ORF">CYMTET_19892</name>
</gene>
<feature type="non-terminal residue" evidence="3">
    <location>
        <position position="181"/>
    </location>
</feature>
<evidence type="ECO:0000313" key="3">
    <source>
        <dbReference type="EMBL" id="KAK3271777.1"/>
    </source>
</evidence>
<reference evidence="3 4" key="1">
    <citation type="journal article" date="2015" name="Genome Biol. Evol.">
        <title>Comparative Genomics of a Bacterivorous Green Alga Reveals Evolutionary Causalities and Consequences of Phago-Mixotrophic Mode of Nutrition.</title>
        <authorList>
            <person name="Burns J.A."/>
            <person name="Paasch A."/>
            <person name="Narechania A."/>
            <person name="Kim E."/>
        </authorList>
    </citation>
    <scope>NUCLEOTIDE SEQUENCE [LARGE SCALE GENOMIC DNA]</scope>
    <source>
        <strain evidence="3 4">PLY_AMNH</strain>
    </source>
</reference>
<dbReference type="AlphaFoldDB" id="A0AAE0G537"/>
<dbReference type="Gene3D" id="3.30.70.270">
    <property type="match status" value="1"/>
</dbReference>
<dbReference type="PANTHER" id="PTHR24559:SF444">
    <property type="entry name" value="REVERSE TRANSCRIPTASE DOMAIN-CONTAINING PROTEIN"/>
    <property type="match status" value="1"/>
</dbReference>
<dbReference type="Gene3D" id="3.10.10.10">
    <property type="entry name" value="HIV Type 1 Reverse Transcriptase, subunit A, domain 1"/>
    <property type="match status" value="1"/>
</dbReference>
<evidence type="ECO:0000259" key="2">
    <source>
        <dbReference type="Pfam" id="PF00078"/>
    </source>
</evidence>
<protein>
    <recommendedName>
        <fullName evidence="2">Reverse transcriptase domain-containing protein</fullName>
    </recommendedName>
</protein>
<feature type="compositionally biased region" description="Basic and acidic residues" evidence="1">
    <location>
        <begin position="7"/>
        <end position="22"/>
    </location>
</feature>
<keyword evidence="4" id="KW-1185">Reference proteome</keyword>
<dbReference type="Pfam" id="PF00078">
    <property type="entry name" value="RVT_1"/>
    <property type="match status" value="1"/>
</dbReference>
<proteinExistence type="predicted"/>
<accession>A0AAE0G537</accession>
<feature type="region of interest" description="Disordered" evidence="1">
    <location>
        <begin position="1"/>
        <end position="22"/>
    </location>
</feature>
<dbReference type="SUPFAM" id="SSF56672">
    <property type="entry name" value="DNA/RNA polymerases"/>
    <property type="match status" value="1"/>
</dbReference>
<dbReference type="InterPro" id="IPR053134">
    <property type="entry name" value="RNA-dir_DNA_polymerase"/>
</dbReference>
<dbReference type="PANTHER" id="PTHR24559">
    <property type="entry name" value="TRANSPOSON TY3-I GAG-POL POLYPROTEIN"/>
    <property type="match status" value="1"/>
</dbReference>
<dbReference type="CDD" id="cd01647">
    <property type="entry name" value="RT_LTR"/>
    <property type="match status" value="1"/>
</dbReference>
<sequence length="181" mass="20936">MELPEDVVDREHKSPLRVDPEYPDDVRHKRCCKLSMEELGQLRVQLDELLAKGYIRPSSSPRGSPIRMVPKPSNLKELRLVIDYRLINKITVKDRYPLPDVQSLIDYMQGATTFYTADALWGFWQVPMEEDAIEKTTMGRRTLVAPDAASRRPNYVQTSARDVLKETWYVDLSTDQPVIDE</sequence>
<dbReference type="InterPro" id="IPR043128">
    <property type="entry name" value="Rev_trsase/Diguanyl_cyclase"/>
</dbReference>